<proteinExistence type="predicted"/>
<feature type="compositionally biased region" description="Basic residues" evidence="1">
    <location>
        <begin position="79"/>
        <end position="90"/>
    </location>
</feature>
<evidence type="ECO:0000313" key="3">
    <source>
        <dbReference type="Proteomes" id="UP000481861"/>
    </source>
</evidence>
<gene>
    <name evidence="2" type="ORF">BDV95DRAFT_598202</name>
</gene>
<sequence>MDRVESIEHRRGLPCPGRGVAEQNVENGGAPRSRTTGRNQHANWHLKWQTYRGQSLQWAKCPGRRQMHQKRPGENCAPRPHRMMPKHRHGSSGGGLVARGSGLARRHNMEELGRISDVRAVVGHGERNETRCAHDWSSTGQAAGLGCHRRQRRLPEFQERRTIPEKV</sequence>
<accession>A0A7C8M2W7</accession>
<protein>
    <submittedName>
        <fullName evidence="2">Uncharacterized protein</fullName>
    </submittedName>
</protein>
<evidence type="ECO:0000256" key="1">
    <source>
        <dbReference type="SAM" id="MobiDB-lite"/>
    </source>
</evidence>
<feature type="region of interest" description="Disordered" evidence="1">
    <location>
        <begin position="1"/>
        <end position="39"/>
    </location>
</feature>
<reference evidence="2 3" key="1">
    <citation type="submission" date="2020-01" db="EMBL/GenBank/DDBJ databases">
        <authorList>
            <consortium name="DOE Joint Genome Institute"/>
            <person name="Haridas S."/>
            <person name="Albert R."/>
            <person name="Binder M."/>
            <person name="Bloem J."/>
            <person name="Labutti K."/>
            <person name="Salamov A."/>
            <person name="Andreopoulos B."/>
            <person name="Baker S.E."/>
            <person name="Barry K."/>
            <person name="Bills G."/>
            <person name="Bluhm B.H."/>
            <person name="Cannon C."/>
            <person name="Castanera R."/>
            <person name="Culley D.E."/>
            <person name="Daum C."/>
            <person name="Ezra D."/>
            <person name="Gonzalez J.B."/>
            <person name="Henrissat B."/>
            <person name="Kuo A."/>
            <person name="Liang C."/>
            <person name="Lipzen A."/>
            <person name="Lutzoni F."/>
            <person name="Magnuson J."/>
            <person name="Mondo S."/>
            <person name="Nolan M."/>
            <person name="Ohm R."/>
            <person name="Pangilinan J."/>
            <person name="Park H.-J.H."/>
            <person name="Ramirez L."/>
            <person name="Alfaro M."/>
            <person name="Sun H."/>
            <person name="Tritt A."/>
            <person name="Yoshinaga Y."/>
            <person name="Zwiers L.-H.L."/>
            <person name="Turgeon B.G."/>
            <person name="Goodwin S.B."/>
            <person name="Spatafora J.W."/>
            <person name="Crous P.W."/>
            <person name="Grigoriev I.V."/>
        </authorList>
    </citation>
    <scope>NUCLEOTIDE SEQUENCE [LARGE SCALE GENOMIC DNA]</scope>
    <source>
        <strain evidence="2 3">CBS 611.86</strain>
    </source>
</reference>
<name>A0A7C8M2W7_9PLEO</name>
<keyword evidence="3" id="KW-1185">Reference proteome</keyword>
<evidence type="ECO:0000313" key="2">
    <source>
        <dbReference type="EMBL" id="KAF2867056.1"/>
    </source>
</evidence>
<feature type="compositionally biased region" description="Basic and acidic residues" evidence="1">
    <location>
        <begin position="1"/>
        <end position="11"/>
    </location>
</feature>
<dbReference type="AlphaFoldDB" id="A0A7C8M2W7"/>
<feature type="region of interest" description="Disordered" evidence="1">
    <location>
        <begin position="62"/>
        <end position="100"/>
    </location>
</feature>
<dbReference type="EMBL" id="JAADJZ010000024">
    <property type="protein sequence ID" value="KAF2867056.1"/>
    <property type="molecule type" value="Genomic_DNA"/>
</dbReference>
<dbReference type="Proteomes" id="UP000481861">
    <property type="component" value="Unassembled WGS sequence"/>
</dbReference>
<comment type="caution">
    <text evidence="2">The sequence shown here is derived from an EMBL/GenBank/DDBJ whole genome shotgun (WGS) entry which is preliminary data.</text>
</comment>
<organism evidence="2 3">
    <name type="scientific">Massariosphaeria phaeospora</name>
    <dbReference type="NCBI Taxonomy" id="100035"/>
    <lineage>
        <taxon>Eukaryota</taxon>
        <taxon>Fungi</taxon>
        <taxon>Dikarya</taxon>
        <taxon>Ascomycota</taxon>
        <taxon>Pezizomycotina</taxon>
        <taxon>Dothideomycetes</taxon>
        <taxon>Pleosporomycetidae</taxon>
        <taxon>Pleosporales</taxon>
        <taxon>Pleosporales incertae sedis</taxon>
        <taxon>Massariosphaeria</taxon>
    </lineage>
</organism>